<keyword evidence="2" id="KW-1185">Reference proteome</keyword>
<reference evidence="1 2" key="1">
    <citation type="submission" date="2020-08" db="EMBL/GenBank/DDBJ databases">
        <title>Genomic Encyclopedia of Type Strains, Phase IV (KMG-IV): sequencing the most valuable type-strain genomes for metagenomic binning, comparative biology and taxonomic classification.</title>
        <authorList>
            <person name="Goeker M."/>
        </authorList>
    </citation>
    <scope>NUCLEOTIDE SEQUENCE [LARGE SCALE GENOMIC DNA]</scope>
    <source>
        <strain evidence="1 2">DSM 11099</strain>
    </source>
</reference>
<evidence type="ECO:0000313" key="2">
    <source>
        <dbReference type="Proteomes" id="UP000533306"/>
    </source>
</evidence>
<dbReference type="Proteomes" id="UP000533306">
    <property type="component" value="Unassembled WGS sequence"/>
</dbReference>
<dbReference type="EMBL" id="JACHEU010000002">
    <property type="protein sequence ID" value="MBB6013467.1"/>
    <property type="molecule type" value="Genomic_DNA"/>
</dbReference>
<evidence type="ECO:0000313" key="1">
    <source>
        <dbReference type="EMBL" id="MBB6013467.1"/>
    </source>
</evidence>
<sequence length="57" mass="6416">MKSSFVGFAIGLKPREVDQMTPWEFAQCVKGWAMLHGEQKDEAPGQDELAELMARYG</sequence>
<dbReference type="RefSeq" id="WP_183831675.1">
    <property type="nucleotide sequence ID" value="NZ_JACHEU010000002.1"/>
</dbReference>
<gene>
    <name evidence="1" type="ORF">HNR59_002856</name>
</gene>
<comment type="caution">
    <text evidence="1">The sequence shown here is derived from an EMBL/GenBank/DDBJ whole genome shotgun (WGS) entry which is preliminary data.</text>
</comment>
<proteinExistence type="predicted"/>
<accession>A0A7W9S3L8</accession>
<name>A0A7W9S3L8_9HYPH</name>
<dbReference type="AlphaFoldDB" id="A0A7W9S3L8"/>
<protein>
    <submittedName>
        <fullName evidence="1">Uncharacterized protein</fullName>
    </submittedName>
</protein>
<organism evidence="1 2">
    <name type="scientific">Aquamicrobium lusatiense</name>
    <dbReference type="NCBI Taxonomy" id="89772"/>
    <lineage>
        <taxon>Bacteria</taxon>
        <taxon>Pseudomonadati</taxon>
        <taxon>Pseudomonadota</taxon>
        <taxon>Alphaproteobacteria</taxon>
        <taxon>Hyphomicrobiales</taxon>
        <taxon>Phyllobacteriaceae</taxon>
        <taxon>Aquamicrobium</taxon>
    </lineage>
</organism>